<reference evidence="14 15" key="1">
    <citation type="submission" date="2023-07" db="EMBL/GenBank/DDBJ databases">
        <title>Genomic Encyclopedia of Type Strains, Phase IV (KMG-IV): sequencing the most valuable type-strain genomes for metagenomic binning, comparative biology and taxonomic classification.</title>
        <authorList>
            <person name="Goeker M."/>
        </authorList>
    </citation>
    <scope>NUCLEOTIDE SEQUENCE [LARGE SCALE GENOMIC DNA]</scope>
    <source>
        <strain evidence="14 15">DSM 4006</strain>
    </source>
</reference>
<sequence>MKRLWPFRREPMSYRSEDHPQTSDHRRRTYIFRVNVVSFSVFFALSSLIFRLGYLQITKGAQLKTQALTTSVQYIPVLPARGRIYDANGNLLAYDQPTYSVYLTRVQHVNDDTATLSKMAALLAPVFHKTTAQVLQLMKADKQYTTVTLFKNITTDQLSFISEHQAQLPGVNVEVDSERKYPYGDLAGQVLGYVGPITPQNKKYYVDEQHYLLMQQVGAAGLELQYENQLKGKVGYQEEQYNTVNNGVKPVGYIPPVSGNNLQLTLDGALEADTQNAVLKAIQSFESENHTQVQDAAAVMIDVKTGGILAMVSYPYLDPNWFVNGDFTLHTNYLQNGAEMNNVIQNPHAPGSTVKPANLITGLEHGAVTPNTVYDDSGVWQWIGNYHMHEDASYGLVDDVTAIAVSDDRFFYTLGLNLGGWLGSSPYDGGYPRGGNLQRWRDTDFIKGLLMLMQGEMRFGLGQITGIDLPGEQAGAFYMENQSNNTMVTMSAKDVQSIAQTVAKQGSYTNYGSPYDLAAMAFGQSQQFTPIELLQYVSTLADNGKKLQPHLLQAVYPPGLTQNLSTANEKPLQTVAPNVQATVNINPTYLKLAQEGMYAACNTPQGTAYPSFGNAPYKAAGKTGTAEITMGSKSINNSVFIGYAPYNNPQIAVAVMVPGAGYGAVTAVPIARQMMDFYFEEHHANFMPKSTWVPTTIPANWTQSPAYKLPEQSN</sequence>
<keyword evidence="10" id="KW-0961">Cell wall biogenesis/degradation</keyword>
<dbReference type="Pfam" id="PF03717">
    <property type="entry name" value="PBP_dimer"/>
    <property type="match status" value="1"/>
</dbReference>
<dbReference type="InterPro" id="IPR050515">
    <property type="entry name" value="Beta-lactam/transpept"/>
</dbReference>
<evidence type="ECO:0000256" key="7">
    <source>
        <dbReference type="ARBA" id="ARBA00022984"/>
    </source>
</evidence>
<proteinExistence type="inferred from homology"/>
<keyword evidence="8 11" id="KW-1133">Transmembrane helix</keyword>
<evidence type="ECO:0000256" key="9">
    <source>
        <dbReference type="ARBA" id="ARBA00023136"/>
    </source>
</evidence>
<name>A0ABT9XIJ3_9BACL</name>
<evidence type="ECO:0000256" key="3">
    <source>
        <dbReference type="ARBA" id="ARBA00007171"/>
    </source>
</evidence>
<dbReference type="InterPro" id="IPR036138">
    <property type="entry name" value="PBP_dimer_sf"/>
</dbReference>
<evidence type="ECO:0000256" key="11">
    <source>
        <dbReference type="SAM" id="Phobius"/>
    </source>
</evidence>
<dbReference type="RefSeq" id="WP_274456864.1">
    <property type="nucleotide sequence ID" value="NZ_CP067097.1"/>
</dbReference>
<evidence type="ECO:0000259" key="12">
    <source>
        <dbReference type="Pfam" id="PF00905"/>
    </source>
</evidence>
<gene>
    <name evidence="14" type="ORF">J2S03_001973</name>
</gene>
<dbReference type="InterPro" id="IPR012338">
    <property type="entry name" value="Beta-lactam/transpept-like"/>
</dbReference>
<evidence type="ECO:0000256" key="10">
    <source>
        <dbReference type="ARBA" id="ARBA00023316"/>
    </source>
</evidence>
<keyword evidence="7" id="KW-0573">Peptidoglycan synthesis</keyword>
<keyword evidence="4" id="KW-1003">Cell membrane</keyword>
<comment type="caution">
    <text evidence="14">The sequence shown here is derived from an EMBL/GenBank/DDBJ whole genome shotgun (WGS) entry which is preliminary data.</text>
</comment>
<dbReference type="InterPro" id="IPR005311">
    <property type="entry name" value="PBP_dimer"/>
</dbReference>
<evidence type="ECO:0000256" key="5">
    <source>
        <dbReference type="ARBA" id="ARBA00022692"/>
    </source>
</evidence>
<dbReference type="SUPFAM" id="SSF56601">
    <property type="entry name" value="beta-lactamase/transpeptidase-like"/>
    <property type="match status" value="1"/>
</dbReference>
<dbReference type="PANTHER" id="PTHR30627:SF2">
    <property type="entry name" value="PEPTIDOGLYCAN D,D-TRANSPEPTIDASE MRDA"/>
    <property type="match status" value="1"/>
</dbReference>
<dbReference type="InterPro" id="IPR001460">
    <property type="entry name" value="PCN-bd_Tpept"/>
</dbReference>
<protein>
    <submittedName>
        <fullName evidence="14">Penicillin-binding protein 2</fullName>
    </submittedName>
</protein>
<feature type="domain" description="Penicillin-binding protein transpeptidase" evidence="12">
    <location>
        <begin position="297"/>
        <end position="676"/>
    </location>
</feature>
<comment type="subcellular location">
    <subcellularLocation>
        <location evidence="2">Cell membrane</location>
    </subcellularLocation>
    <subcellularLocation>
        <location evidence="1">Membrane</location>
        <topology evidence="1">Single-pass membrane protein</topology>
    </subcellularLocation>
</comment>
<dbReference type="Gene3D" id="3.90.1310.10">
    <property type="entry name" value="Penicillin-binding protein 2a (Domain 2)"/>
    <property type="match status" value="1"/>
</dbReference>
<dbReference type="EMBL" id="JAUSTP010000014">
    <property type="protein sequence ID" value="MDQ0190110.1"/>
    <property type="molecule type" value="Genomic_DNA"/>
</dbReference>
<keyword evidence="5 11" id="KW-0812">Transmembrane</keyword>
<dbReference type="PANTHER" id="PTHR30627">
    <property type="entry name" value="PEPTIDOGLYCAN D,D-TRANSPEPTIDASE"/>
    <property type="match status" value="1"/>
</dbReference>
<keyword evidence="9 11" id="KW-0472">Membrane</keyword>
<feature type="domain" description="Penicillin-binding protein dimerisation" evidence="13">
    <location>
        <begin position="79"/>
        <end position="246"/>
    </location>
</feature>
<keyword evidence="15" id="KW-1185">Reference proteome</keyword>
<keyword evidence="6" id="KW-0133">Cell shape</keyword>
<evidence type="ECO:0000256" key="2">
    <source>
        <dbReference type="ARBA" id="ARBA00004236"/>
    </source>
</evidence>
<evidence type="ECO:0000259" key="13">
    <source>
        <dbReference type="Pfam" id="PF03717"/>
    </source>
</evidence>
<organism evidence="14 15">
    <name type="scientific">Alicyclobacillus cycloheptanicus</name>
    <dbReference type="NCBI Taxonomy" id="1457"/>
    <lineage>
        <taxon>Bacteria</taxon>
        <taxon>Bacillati</taxon>
        <taxon>Bacillota</taxon>
        <taxon>Bacilli</taxon>
        <taxon>Bacillales</taxon>
        <taxon>Alicyclobacillaceae</taxon>
        <taxon>Alicyclobacillus</taxon>
    </lineage>
</organism>
<evidence type="ECO:0000256" key="1">
    <source>
        <dbReference type="ARBA" id="ARBA00004167"/>
    </source>
</evidence>
<dbReference type="SUPFAM" id="SSF56519">
    <property type="entry name" value="Penicillin binding protein dimerisation domain"/>
    <property type="match status" value="1"/>
</dbReference>
<accession>A0ABT9XIJ3</accession>
<dbReference type="Gene3D" id="3.40.710.10">
    <property type="entry name" value="DD-peptidase/beta-lactamase superfamily"/>
    <property type="match status" value="1"/>
</dbReference>
<feature type="transmembrane region" description="Helical" evidence="11">
    <location>
        <begin position="30"/>
        <end position="54"/>
    </location>
</feature>
<comment type="similarity">
    <text evidence="3">Belongs to the transpeptidase family.</text>
</comment>
<evidence type="ECO:0000256" key="8">
    <source>
        <dbReference type="ARBA" id="ARBA00022989"/>
    </source>
</evidence>
<evidence type="ECO:0000256" key="4">
    <source>
        <dbReference type="ARBA" id="ARBA00022475"/>
    </source>
</evidence>
<evidence type="ECO:0000256" key="6">
    <source>
        <dbReference type="ARBA" id="ARBA00022960"/>
    </source>
</evidence>
<evidence type="ECO:0000313" key="15">
    <source>
        <dbReference type="Proteomes" id="UP001232973"/>
    </source>
</evidence>
<dbReference type="Pfam" id="PF00905">
    <property type="entry name" value="Transpeptidase"/>
    <property type="match status" value="1"/>
</dbReference>
<dbReference type="Proteomes" id="UP001232973">
    <property type="component" value="Unassembled WGS sequence"/>
</dbReference>
<evidence type="ECO:0000313" key="14">
    <source>
        <dbReference type="EMBL" id="MDQ0190110.1"/>
    </source>
</evidence>